<feature type="transmembrane region" description="Helical" evidence="1">
    <location>
        <begin position="166"/>
        <end position="183"/>
    </location>
</feature>
<dbReference type="EMBL" id="JAFBCV010000003">
    <property type="protein sequence ID" value="MBM7837970.1"/>
    <property type="molecule type" value="Genomic_DNA"/>
</dbReference>
<evidence type="ECO:0000313" key="2">
    <source>
        <dbReference type="EMBL" id="MBM7837970.1"/>
    </source>
</evidence>
<accession>A0ABS2SR41</accession>
<keyword evidence="1" id="KW-1133">Transmembrane helix</keyword>
<protein>
    <submittedName>
        <fullName evidence="2">ABC-2 type transport system permease protein</fullName>
    </submittedName>
</protein>
<name>A0ABS2SR41_9BACI</name>
<feature type="transmembrane region" description="Helical" evidence="1">
    <location>
        <begin position="108"/>
        <end position="129"/>
    </location>
</feature>
<gene>
    <name evidence="2" type="ORF">JOC54_001201</name>
</gene>
<keyword evidence="3" id="KW-1185">Reference proteome</keyword>
<feature type="transmembrane region" description="Helical" evidence="1">
    <location>
        <begin position="309"/>
        <end position="328"/>
    </location>
</feature>
<dbReference type="RefSeq" id="WP_204465100.1">
    <property type="nucleotide sequence ID" value="NZ_JAFBCV010000003.1"/>
</dbReference>
<feature type="transmembrane region" description="Helical" evidence="1">
    <location>
        <begin position="377"/>
        <end position="397"/>
    </location>
</feature>
<feature type="transmembrane region" description="Helical" evidence="1">
    <location>
        <begin position="21"/>
        <end position="46"/>
    </location>
</feature>
<feature type="transmembrane region" description="Helical" evidence="1">
    <location>
        <begin position="284"/>
        <end position="303"/>
    </location>
</feature>
<evidence type="ECO:0000313" key="3">
    <source>
        <dbReference type="Proteomes" id="UP001179280"/>
    </source>
</evidence>
<dbReference type="Proteomes" id="UP001179280">
    <property type="component" value="Unassembled WGS sequence"/>
</dbReference>
<comment type="caution">
    <text evidence="2">The sequence shown here is derived from an EMBL/GenBank/DDBJ whole genome shotgun (WGS) entry which is preliminary data.</text>
</comment>
<keyword evidence="1" id="KW-0472">Membrane</keyword>
<feature type="transmembrane region" description="Helical" evidence="1">
    <location>
        <begin position="189"/>
        <end position="207"/>
    </location>
</feature>
<feature type="transmembrane region" description="Helical" evidence="1">
    <location>
        <begin position="58"/>
        <end position="80"/>
    </location>
</feature>
<feature type="transmembrane region" description="Helical" evidence="1">
    <location>
        <begin position="135"/>
        <end position="154"/>
    </location>
</feature>
<organism evidence="2 3">
    <name type="scientific">Shouchella xiaoxiensis</name>
    <dbReference type="NCBI Taxonomy" id="766895"/>
    <lineage>
        <taxon>Bacteria</taxon>
        <taxon>Bacillati</taxon>
        <taxon>Bacillota</taxon>
        <taxon>Bacilli</taxon>
        <taxon>Bacillales</taxon>
        <taxon>Bacillaceae</taxon>
        <taxon>Shouchella</taxon>
    </lineage>
</organism>
<dbReference type="Pfam" id="PF05975">
    <property type="entry name" value="EcsB"/>
    <property type="match status" value="1"/>
</dbReference>
<dbReference type="InterPro" id="IPR010288">
    <property type="entry name" value="EcsB_ABC"/>
</dbReference>
<proteinExistence type="predicted"/>
<feature type="transmembrane region" description="Helical" evidence="1">
    <location>
        <begin position="349"/>
        <end position="371"/>
    </location>
</feature>
<evidence type="ECO:0000256" key="1">
    <source>
        <dbReference type="SAM" id="Phobius"/>
    </source>
</evidence>
<keyword evidence="1" id="KW-0812">Transmembrane</keyword>
<sequence length="408" mass="47532">MTDAKTLWESRRHHYWREARSYLKLILNSGFVVSAYFLFLFLTVYYQQFVADLSPDFPLVPLLTALFAWRLTAGSIRTFVKPADVVFLLPYEAHLTDYFKRAIAYSSLWQLAYILLLFMAIGPMFTALIGSGAVFWSVLLVLCIVKCWNLLCVWEEQRLVSRGDRLSHIILRLIINGVTAYLLFSEATIWLTGILLVLMISLYMFYWRSFQKKYALKWDRLIEVENSMVMFFYRIANAFTDVPQLRNKVRERTYLQWAIPLLGGTKKAVYHYLYARTFIRANDYLGMFVRLMAVGGIMIYFLPEGWMKLAIALLFTHITMMQLSTLSFHHVSSIWVDLYPIRSDEKKQALSLITLRLLFVLVVVYSTVTIFTAPPVYAFAALTLAGLLAFYGSQTLVHRKKGKYRRVR</sequence>
<reference evidence="2" key="1">
    <citation type="submission" date="2021-01" db="EMBL/GenBank/DDBJ databases">
        <title>Genomic Encyclopedia of Type Strains, Phase IV (KMG-IV): sequencing the most valuable type-strain genomes for metagenomic binning, comparative biology and taxonomic classification.</title>
        <authorList>
            <person name="Goeker M."/>
        </authorList>
    </citation>
    <scope>NUCLEOTIDE SEQUENCE</scope>
    <source>
        <strain evidence="2">DSM 21943</strain>
    </source>
</reference>
<dbReference type="PIRSF" id="PIRSF037259">
    <property type="entry name" value="EcsB_ABC"/>
    <property type="match status" value="1"/>
</dbReference>